<keyword evidence="10" id="KW-0732">Signal</keyword>
<dbReference type="Gene3D" id="2.40.170.20">
    <property type="entry name" value="TonB-dependent receptor, beta-barrel domain"/>
    <property type="match status" value="1"/>
</dbReference>
<dbReference type="PANTHER" id="PTHR30442">
    <property type="entry name" value="IRON III DICITRATE TRANSPORT PROTEIN FECA"/>
    <property type="match status" value="1"/>
</dbReference>
<name>A0AA37TAZ6_9GAMM</name>
<dbReference type="InterPro" id="IPR000531">
    <property type="entry name" value="Beta-barrel_TonB"/>
</dbReference>
<dbReference type="SUPFAM" id="SSF56935">
    <property type="entry name" value="Porins"/>
    <property type="match status" value="1"/>
</dbReference>
<evidence type="ECO:0000259" key="12">
    <source>
        <dbReference type="Pfam" id="PF07715"/>
    </source>
</evidence>
<keyword evidence="3 8" id="KW-1134">Transmembrane beta strand</keyword>
<keyword evidence="13" id="KW-0675">Receptor</keyword>
<dbReference type="InterPro" id="IPR037066">
    <property type="entry name" value="Plug_dom_sf"/>
</dbReference>
<evidence type="ECO:0000259" key="11">
    <source>
        <dbReference type="Pfam" id="PF00593"/>
    </source>
</evidence>
<dbReference type="Gene3D" id="2.170.130.10">
    <property type="entry name" value="TonB-dependent receptor, plug domain"/>
    <property type="match status" value="1"/>
</dbReference>
<dbReference type="PANTHER" id="PTHR30442:SF0">
    <property type="entry name" value="FE(3+) DICITRATE TRANSPORT PROTEIN FECA"/>
    <property type="match status" value="1"/>
</dbReference>
<feature type="signal peptide" evidence="10">
    <location>
        <begin position="1"/>
        <end position="21"/>
    </location>
</feature>
<dbReference type="PROSITE" id="PS52016">
    <property type="entry name" value="TONB_DEPENDENT_REC_3"/>
    <property type="match status" value="1"/>
</dbReference>
<evidence type="ECO:0000256" key="10">
    <source>
        <dbReference type="SAM" id="SignalP"/>
    </source>
</evidence>
<evidence type="ECO:0000256" key="9">
    <source>
        <dbReference type="RuleBase" id="RU003357"/>
    </source>
</evidence>
<proteinExistence type="inferred from homology"/>
<evidence type="ECO:0000313" key="13">
    <source>
        <dbReference type="EMBL" id="GLS28112.1"/>
    </source>
</evidence>
<evidence type="ECO:0000256" key="8">
    <source>
        <dbReference type="PROSITE-ProRule" id="PRU01360"/>
    </source>
</evidence>
<evidence type="ECO:0000256" key="5">
    <source>
        <dbReference type="ARBA" id="ARBA00023077"/>
    </source>
</evidence>
<dbReference type="EMBL" id="BSPD01000102">
    <property type="protein sequence ID" value="GLS28112.1"/>
    <property type="molecule type" value="Genomic_DNA"/>
</dbReference>
<comment type="similarity">
    <text evidence="8 9">Belongs to the TonB-dependent receptor family.</text>
</comment>
<accession>A0AA37TAZ6</accession>
<evidence type="ECO:0000256" key="4">
    <source>
        <dbReference type="ARBA" id="ARBA00022692"/>
    </source>
</evidence>
<evidence type="ECO:0000256" key="1">
    <source>
        <dbReference type="ARBA" id="ARBA00004571"/>
    </source>
</evidence>
<evidence type="ECO:0000313" key="14">
    <source>
        <dbReference type="Proteomes" id="UP001156870"/>
    </source>
</evidence>
<feature type="domain" description="TonB-dependent receptor plug" evidence="12">
    <location>
        <begin position="48"/>
        <end position="155"/>
    </location>
</feature>
<protein>
    <submittedName>
        <fullName evidence="13">TonB-dependent receptor</fullName>
    </submittedName>
</protein>
<dbReference type="InterPro" id="IPR012910">
    <property type="entry name" value="Plug_dom"/>
</dbReference>
<evidence type="ECO:0000256" key="2">
    <source>
        <dbReference type="ARBA" id="ARBA00022448"/>
    </source>
</evidence>
<dbReference type="InterPro" id="IPR036942">
    <property type="entry name" value="Beta-barrel_TonB_sf"/>
</dbReference>
<gene>
    <name evidence="13" type="ORF">GCM10007877_38310</name>
</gene>
<dbReference type="GO" id="GO:0009279">
    <property type="term" value="C:cell outer membrane"/>
    <property type="evidence" value="ECO:0007669"/>
    <property type="project" value="UniProtKB-SubCell"/>
</dbReference>
<dbReference type="InterPro" id="IPR039426">
    <property type="entry name" value="TonB-dep_rcpt-like"/>
</dbReference>
<keyword evidence="14" id="KW-1185">Reference proteome</keyword>
<dbReference type="RefSeq" id="WP_232594049.1">
    <property type="nucleotide sequence ID" value="NZ_BSPD01000102.1"/>
</dbReference>
<keyword evidence="4 8" id="KW-0812">Transmembrane</keyword>
<evidence type="ECO:0000256" key="6">
    <source>
        <dbReference type="ARBA" id="ARBA00023136"/>
    </source>
</evidence>
<dbReference type="AlphaFoldDB" id="A0AA37TAZ6"/>
<dbReference type="Proteomes" id="UP001156870">
    <property type="component" value="Unassembled WGS sequence"/>
</dbReference>
<dbReference type="Pfam" id="PF00593">
    <property type="entry name" value="TonB_dep_Rec_b-barrel"/>
    <property type="match status" value="1"/>
</dbReference>
<comment type="subcellular location">
    <subcellularLocation>
        <location evidence="1 8">Cell outer membrane</location>
        <topology evidence="1 8">Multi-pass membrane protein</topology>
    </subcellularLocation>
</comment>
<evidence type="ECO:0000256" key="7">
    <source>
        <dbReference type="ARBA" id="ARBA00023237"/>
    </source>
</evidence>
<keyword evidence="2 8" id="KW-0813">Transport</keyword>
<dbReference type="GO" id="GO:0033214">
    <property type="term" value="P:siderophore-iron import into cell"/>
    <property type="evidence" value="ECO:0007669"/>
    <property type="project" value="TreeGrafter"/>
</dbReference>
<reference evidence="13 14" key="1">
    <citation type="journal article" date="2014" name="Int. J. Syst. Evol. Microbiol.">
        <title>Complete genome sequence of Corynebacterium casei LMG S-19264T (=DSM 44701T), isolated from a smear-ripened cheese.</title>
        <authorList>
            <consortium name="US DOE Joint Genome Institute (JGI-PGF)"/>
            <person name="Walter F."/>
            <person name="Albersmeier A."/>
            <person name="Kalinowski J."/>
            <person name="Ruckert C."/>
        </authorList>
    </citation>
    <scope>NUCLEOTIDE SEQUENCE [LARGE SCALE GENOMIC DNA]</scope>
    <source>
        <strain evidence="13 14">NBRC 110095</strain>
    </source>
</reference>
<feature type="domain" description="TonB-dependent receptor-like beta-barrel" evidence="11">
    <location>
        <begin position="368"/>
        <end position="707"/>
    </location>
</feature>
<dbReference type="Pfam" id="PF07715">
    <property type="entry name" value="Plug"/>
    <property type="match status" value="1"/>
</dbReference>
<comment type="caution">
    <text evidence="13">The sequence shown here is derived from an EMBL/GenBank/DDBJ whole genome shotgun (WGS) entry which is preliminary data.</text>
</comment>
<sequence length="737" mass="81639">MKTSKTTLALLIGLSASGAHASDAEKDSTDTLFEEILVTGGKENINTLSGSAHLLDEAALEQFDSADLTQVLSTLPGVYVRQEDGYGLRPNIGLRGVSSDRSQKITLMEDGVLIKPAPYSAPSAYYVPNISRMSAVEVVKGPASIKQGPNNVGGAINLATQPVPSASEGYVDAALGEYGFEKYQVFYGNTHDNFGYWVDALHFGSDGFKELDGGGDTGFERTDINSKLQWSFDDLFGYQQRMTLKLGYAEEDADETYLGLTPDDFDDDPNRRYAASQLDKFTSEHSQIHFDHFLQAGDQLSLNTKMYWNTFERSWNKLDGFIGAPYVEASQAGVPVRDILSRSDNVFSRELGILRGEINSRAIPAETLDVTNNDREYGSYGLQFKADYDVSLGDWSHQLEAGIRFHHDYIERQHSTRGYLMVDGTMQNDGIAWGNKTENEAETDAIAVFFHDTVAWGDWTFNAGVRFEDIDASATDFLNETESEKSQSIVVPGVGVHWQFSESLGFLAGVNKGFSPAGATSGEETDAEEATNFEYGLRYQTALINAEVIGFFSDYTNLLGRCRASDTDCNIGEEFNGGSVEVAGVEVYGEILLPLSDTIEFPINVNYTYTESAFQSSFTSSFSQWGDVREGDELPYLPEHVGRIQFGARTTQWEAYLALNYQSEMRDQAGSLNIDDVLHTDAYTTADVSATWNVNAQWMLQLAVDNLTNEEAIVSWRPFGARPNRPRTTRARVKYRF</sequence>
<evidence type="ECO:0000256" key="3">
    <source>
        <dbReference type="ARBA" id="ARBA00022452"/>
    </source>
</evidence>
<feature type="chain" id="PRO_5041329523" evidence="10">
    <location>
        <begin position="22"/>
        <end position="737"/>
    </location>
</feature>
<keyword evidence="7 8" id="KW-0998">Cell outer membrane</keyword>
<keyword evidence="5 9" id="KW-0798">TonB box</keyword>
<organism evidence="13 14">
    <name type="scientific">Marinibactrum halimedae</name>
    <dbReference type="NCBI Taxonomy" id="1444977"/>
    <lineage>
        <taxon>Bacteria</taxon>
        <taxon>Pseudomonadati</taxon>
        <taxon>Pseudomonadota</taxon>
        <taxon>Gammaproteobacteria</taxon>
        <taxon>Cellvibrionales</taxon>
        <taxon>Cellvibrionaceae</taxon>
        <taxon>Marinibactrum</taxon>
    </lineage>
</organism>
<keyword evidence="6 8" id="KW-0472">Membrane</keyword>